<accession>A0A7V7QQ00</accession>
<dbReference type="InterPro" id="IPR050490">
    <property type="entry name" value="Bact_solute-bd_prot1"/>
</dbReference>
<reference evidence="7 8" key="1">
    <citation type="submission" date="2019-09" db="EMBL/GenBank/DDBJ databases">
        <authorList>
            <person name="Valk L.C."/>
        </authorList>
    </citation>
    <scope>NUCLEOTIDE SEQUENCE [LARGE SCALE GENOMIC DNA]</scope>
    <source>
        <strain evidence="7">GalUA</strain>
    </source>
</reference>
<dbReference type="OrthoDB" id="1837101at2"/>
<dbReference type="RefSeq" id="WP_151140464.1">
    <property type="nucleotide sequence ID" value="NZ_WAGX01000001.1"/>
</dbReference>
<organism evidence="7 8">
    <name type="scientific">Candidatus Galacturonatibacter soehngenii</name>
    <dbReference type="NCBI Taxonomy" id="2307010"/>
    <lineage>
        <taxon>Bacteria</taxon>
        <taxon>Bacillati</taxon>
        <taxon>Bacillota</taxon>
        <taxon>Clostridia</taxon>
        <taxon>Lachnospirales</taxon>
        <taxon>Lachnospiraceae</taxon>
        <taxon>Candidatus Galacturonatibacter</taxon>
    </lineage>
</organism>
<feature type="signal peptide" evidence="6">
    <location>
        <begin position="1"/>
        <end position="25"/>
    </location>
</feature>
<evidence type="ECO:0000256" key="3">
    <source>
        <dbReference type="ARBA" id="ARBA00023136"/>
    </source>
</evidence>
<comment type="caution">
    <text evidence="7">The sequence shown here is derived from an EMBL/GenBank/DDBJ whole genome shotgun (WGS) entry which is preliminary data.</text>
</comment>
<keyword evidence="1" id="KW-1003">Cell membrane</keyword>
<proteinExistence type="predicted"/>
<evidence type="ECO:0000313" key="7">
    <source>
        <dbReference type="EMBL" id="KAB1441256.1"/>
    </source>
</evidence>
<reference evidence="7 8" key="2">
    <citation type="submission" date="2020-02" db="EMBL/GenBank/DDBJ databases">
        <title>Candidatus Galacturonibacter soehngenii shows hetero-acetogenic catabolism of galacturonic acid but lacks a canonical carbon monoxide dehydrogenase/acetyl-CoA synthase complex.</title>
        <authorList>
            <person name="Diender M."/>
            <person name="Stouten G.R."/>
            <person name="Petersen J.F."/>
            <person name="Nielsen P.H."/>
            <person name="Dueholm M.S."/>
            <person name="Pronk J.T."/>
            <person name="Van Loosdrecht M.C.M."/>
        </authorList>
    </citation>
    <scope>NUCLEOTIDE SEQUENCE [LARGE SCALE GENOMIC DNA]</scope>
    <source>
        <strain evidence="7">GalUA</strain>
    </source>
</reference>
<evidence type="ECO:0000256" key="2">
    <source>
        <dbReference type="ARBA" id="ARBA00022729"/>
    </source>
</evidence>
<evidence type="ECO:0000313" key="8">
    <source>
        <dbReference type="Proteomes" id="UP000461768"/>
    </source>
</evidence>
<name>A0A7V7QQ00_9FIRM</name>
<dbReference type="PANTHER" id="PTHR43649:SF33">
    <property type="entry name" value="POLYGALACTURONAN_RHAMNOGALACTURONAN-BINDING PROTEIN YTCQ"/>
    <property type="match status" value="1"/>
</dbReference>
<dbReference type="AlphaFoldDB" id="A0A7V7QQ00"/>
<dbReference type="PANTHER" id="PTHR43649">
    <property type="entry name" value="ARABINOSE-BINDING PROTEIN-RELATED"/>
    <property type="match status" value="1"/>
</dbReference>
<protein>
    <submittedName>
        <fullName evidence="7">Extracellular solute-binding protein</fullName>
    </submittedName>
</protein>
<gene>
    <name evidence="7" type="ORF">F7O84_00025</name>
</gene>
<dbReference type="SUPFAM" id="SSF75011">
    <property type="entry name" value="3-carboxy-cis,cis-mucoante lactonizing enzyme"/>
    <property type="match status" value="1"/>
</dbReference>
<evidence type="ECO:0000256" key="6">
    <source>
        <dbReference type="SAM" id="SignalP"/>
    </source>
</evidence>
<dbReference type="InterPro" id="IPR006059">
    <property type="entry name" value="SBP"/>
</dbReference>
<dbReference type="Gene3D" id="3.40.190.10">
    <property type="entry name" value="Periplasmic binding protein-like II"/>
    <property type="match status" value="1"/>
</dbReference>
<evidence type="ECO:0000256" key="5">
    <source>
        <dbReference type="ARBA" id="ARBA00023288"/>
    </source>
</evidence>
<dbReference type="Proteomes" id="UP000461768">
    <property type="component" value="Unassembled WGS sequence"/>
</dbReference>
<dbReference type="Pfam" id="PF01547">
    <property type="entry name" value="SBP_bac_1"/>
    <property type="match status" value="1"/>
</dbReference>
<dbReference type="SUPFAM" id="SSF53850">
    <property type="entry name" value="Periplasmic binding protein-like II"/>
    <property type="match status" value="1"/>
</dbReference>
<keyword evidence="4" id="KW-0564">Palmitate</keyword>
<keyword evidence="3" id="KW-0472">Membrane</keyword>
<keyword evidence="2 6" id="KW-0732">Signal</keyword>
<feature type="chain" id="PRO_5031293917" evidence="6">
    <location>
        <begin position="26"/>
        <end position="747"/>
    </location>
</feature>
<evidence type="ECO:0000256" key="4">
    <source>
        <dbReference type="ARBA" id="ARBA00023139"/>
    </source>
</evidence>
<keyword evidence="8" id="KW-1185">Reference proteome</keyword>
<dbReference type="EMBL" id="WAGX01000001">
    <property type="protein sequence ID" value="KAB1441256.1"/>
    <property type="molecule type" value="Genomic_DNA"/>
</dbReference>
<evidence type="ECO:0000256" key="1">
    <source>
        <dbReference type="ARBA" id="ARBA00022475"/>
    </source>
</evidence>
<sequence>MKRFYKKLTLLGVAIAMCVSLTACGKKETSTSVKDQKEFVYVPEYQEISEKDDLSNLVVSNNMIYYTTWSYDEATETTSSSIKALEIGQTESKVLPIELTQDENVSMMNVDKDGNLVVVISSSIQGENPEDYTQVVTLKKFDKDGKELMAKNLEEVMKDTGEFGMYIQYLTLDDEGNIYLSNGDSKIWVLDNSGNELFTISTDSYISAMGTSKEGKVVVCVYEQDKVVLREIDKTSKALGASFENVPDLYGNLSLLKGVEKGFLVNSGNTLYEYDLDTQEKKEILNWIDCDIDSNSLAAIVGLEDGRIFAVTRDWSGENTKSDIVYLTKTKSSEVAQKTIITYGGLYLSSNVRSAIINFNKTHDKYRIQPKEYISDDYEAGMAQLNSDIVSGNAPDIIDLSNGSVNQYIEKGILEDLYPLFDKDSELKKENYVQSVFKAYERDGKLYAAMPTFSINTIIGKASDVGSDMGWTLEELMALVNSKPEGTEVFSYATKESILYSLCTYGLTDYVDWSTGKCSFDTENFIKVLEFSNRFSSDSEYAYDESAPSMPTKIRNGQLLLMMTNVSDVASYQMYEAMFGEPITFIGYPSSSGTGSSISASDVLLGISSKSKNKEGAWEFIRTFLTPEYQTKDNMWGFPVLQYALDDVFKKAMEPEFYTDESGNQVKTMKTSWGYDDFNFDVYEATQEQVDKVKNLIDNADSVYEYNDEMYKIISEEAAAFFAGQKSAQDVASVIQSRVQIYVNENR</sequence>
<dbReference type="PROSITE" id="PS51257">
    <property type="entry name" value="PROKAR_LIPOPROTEIN"/>
    <property type="match status" value="1"/>
</dbReference>
<keyword evidence="5" id="KW-0449">Lipoprotein</keyword>